<feature type="region of interest" description="Disordered" evidence="1">
    <location>
        <begin position="55"/>
        <end position="111"/>
    </location>
</feature>
<sequence>MGGNITYCFLSQGAVLLKRQLTSYASIKLAAKLRRQNDGPAKLARKGVGCSWIGSDLQTRGENPQSDPKKCGSDPIRRGPHPNPTHKIHQPPPSPTRPPRPKNTVSTRRRPSSLLLCRSVLPACCRRLPVTAVHGSPFVLLIAAQSPRIIAASFLLLCRSAHEAVLLVAASSSLEAILLFHLLVAAT</sequence>
<proteinExistence type="predicted"/>
<keyword evidence="3" id="KW-1185">Reference proteome</keyword>
<feature type="compositionally biased region" description="Polar residues" evidence="1">
    <location>
        <begin position="56"/>
        <end position="66"/>
    </location>
</feature>
<protein>
    <submittedName>
        <fullName evidence="2">Uncharacterized protein</fullName>
    </submittedName>
</protein>
<dbReference type="EMBL" id="JASCZI010211470">
    <property type="protein sequence ID" value="MED6192352.1"/>
    <property type="molecule type" value="Genomic_DNA"/>
</dbReference>
<comment type="caution">
    <text evidence="2">The sequence shown here is derived from an EMBL/GenBank/DDBJ whole genome shotgun (WGS) entry which is preliminary data.</text>
</comment>
<feature type="compositionally biased region" description="Basic residues" evidence="1">
    <location>
        <begin position="78"/>
        <end position="89"/>
    </location>
</feature>
<feature type="compositionally biased region" description="Basic and acidic residues" evidence="1">
    <location>
        <begin position="67"/>
        <end position="77"/>
    </location>
</feature>
<reference evidence="2 3" key="1">
    <citation type="journal article" date="2023" name="Plants (Basel)">
        <title>Bridging the Gap: Combining Genomics and Transcriptomics Approaches to Understand Stylosanthes scabra, an Orphan Legume from the Brazilian Caatinga.</title>
        <authorList>
            <person name="Ferreira-Neto J.R.C."/>
            <person name="da Silva M.D."/>
            <person name="Binneck E."/>
            <person name="de Melo N.F."/>
            <person name="da Silva R.H."/>
            <person name="de Melo A.L.T.M."/>
            <person name="Pandolfi V."/>
            <person name="Bustamante F.O."/>
            <person name="Brasileiro-Vidal A.C."/>
            <person name="Benko-Iseppon A.M."/>
        </authorList>
    </citation>
    <scope>NUCLEOTIDE SEQUENCE [LARGE SCALE GENOMIC DNA]</scope>
    <source>
        <tissue evidence="2">Leaves</tissue>
    </source>
</reference>
<organism evidence="2 3">
    <name type="scientific">Stylosanthes scabra</name>
    <dbReference type="NCBI Taxonomy" id="79078"/>
    <lineage>
        <taxon>Eukaryota</taxon>
        <taxon>Viridiplantae</taxon>
        <taxon>Streptophyta</taxon>
        <taxon>Embryophyta</taxon>
        <taxon>Tracheophyta</taxon>
        <taxon>Spermatophyta</taxon>
        <taxon>Magnoliopsida</taxon>
        <taxon>eudicotyledons</taxon>
        <taxon>Gunneridae</taxon>
        <taxon>Pentapetalae</taxon>
        <taxon>rosids</taxon>
        <taxon>fabids</taxon>
        <taxon>Fabales</taxon>
        <taxon>Fabaceae</taxon>
        <taxon>Papilionoideae</taxon>
        <taxon>50 kb inversion clade</taxon>
        <taxon>dalbergioids sensu lato</taxon>
        <taxon>Dalbergieae</taxon>
        <taxon>Pterocarpus clade</taxon>
        <taxon>Stylosanthes</taxon>
    </lineage>
</organism>
<evidence type="ECO:0000256" key="1">
    <source>
        <dbReference type="SAM" id="MobiDB-lite"/>
    </source>
</evidence>
<name>A0ABU6X3C9_9FABA</name>
<dbReference type="Proteomes" id="UP001341840">
    <property type="component" value="Unassembled WGS sequence"/>
</dbReference>
<accession>A0ABU6X3C9</accession>
<evidence type="ECO:0000313" key="2">
    <source>
        <dbReference type="EMBL" id="MED6192352.1"/>
    </source>
</evidence>
<evidence type="ECO:0000313" key="3">
    <source>
        <dbReference type="Proteomes" id="UP001341840"/>
    </source>
</evidence>
<gene>
    <name evidence="2" type="ORF">PIB30_009431</name>
</gene>